<feature type="region of interest" description="Disordered" evidence="1">
    <location>
        <begin position="320"/>
        <end position="342"/>
    </location>
</feature>
<evidence type="ECO:0000313" key="2">
    <source>
        <dbReference type="EMBL" id="SVC58843.1"/>
    </source>
</evidence>
<name>A0A382NCA2_9ZZZZ</name>
<protein>
    <submittedName>
        <fullName evidence="2">Uncharacterized protein</fullName>
    </submittedName>
</protein>
<evidence type="ECO:0000256" key="1">
    <source>
        <dbReference type="SAM" id="MobiDB-lite"/>
    </source>
</evidence>
<dbReference type="EMBL" id="UINC01099512">
    <property type="protein sequence ID" value="SVC58843.1"/>
    <property type="molecule type" value="Genomic_DNA"/>
</dbReference>
<dbReference type="Pfam" id="PF14236">
    <property type="entry name" value="DruA"/>
    <property type="match status" value="1"/>
</dbReference>
<gene>
    <name evidence="2" type="ORF">METZ01_LOCUS311697</name>
</gene>
<reference evidence="2" key="1">
    <citation type="submission" date="2018-05" db="EMBL/GenBank/DDBJ databases">
        <authorList>
            <person name="Lanie J.A."/>
            <person name="Ng W.-L."/>
            <person name="Kazmierczak K.M."/>
            <person name="Andrzejewski T.M."/>
            <person name="Davidsen T.M."/>
            <person name="Wayne K.J."/>
            <person name="Tettelin H."/>
            <person name="Glass J.I."/>
            <person name="Rusch D."/>
            <person name="Podicherti R."/>
            <person name="Tsui H.-C.T."/>
            <person name="Winkler M.E."/>
        </authorList>
    </citation>
    <scope>NUCLEOTIDE SEQUENCE</scope>
</reference>
<accession>A0A382NCA2</accession>
<dbReference type="AlphaFoldDB" id="A0A382NCA2"/>
<dbReference type="InterPro" id="IPR025639">
    <property type="entry name" value="DruA"/>
</dbReference>
<proteinExistence type="predicted"/>
<organism evidence="2">
    <name type="scientific">marine metagenome</name>
    <dbReference type="NCBI Taxonomy" id="408172"/>
    <lineage>
        <taxon>unclassified sequences</taxon>
        <taxon>metagenomes</taxon>
        <taxon>ecological metagenomes</taxon>
    </lineage>
</organism>
<sequence>DHVRSLADETDDESLDQGNRFGSGANWRFRVIRTCLKLLDFPDDLLRHGIRREVFIAPLAANWQKVLCEKNKRIKRLNIDIDEVADWYRTRWAIDRAQRRPQFRHWRAENMRLSPQLDTAQLSLLNELARTDCRVDLGPYSITVGTGHIRTKGMTVDGTRTEGSAYTSRLSGPGLDLEIADTTWDDGSRDIQGVSHGMSVEPIKDVVGRLPMGLYRVEHLDNMTVMGLRRAAVRDAQRQVAVYKTSIAELDDLFGFDVAAALDSIGQATTGTRETLLKESGRWRGRLCTVFFDHDRVTPVLVWSLMRAISLLRDTNPECPKPQAPTLHGRAPDLLVTNGEPS</sequence>
<feature type="non-terminal residue" evidence="2">
    <location>
        <position position="1"/>
    </location>
</feature>